<feature type="compositionally biased region" description="Basic residues" evidence="1">
    <location>
        <begin position="72"/>
        <end position="81"/>
    </location>
</feature>
<dbReference type="AlphaFoldDB" id="A0A0E1W273"/>
<name>A0A0E1W273_BURPE</name>
<evidence type="ECO:0000256" key="1">
    <source>
        <dbReference type="SAM" id="MobiDB-lite"/>
    </source>
</evidence>
<gene>
    <name evidence="2" type="ORF">BURPS1710A_2364</name>
</gene>
<dbReference type="Proteomes" id="UP000001812">
    <property type="component" value="Chromosome I"/>
</dbReference>
<protein>
    <submittedName>
        <fullName evidence="2">Uncharacterized protein</fullName>
    </submittedName>
</protein>
<feature type="region of interest" description="Disordered" evidence="1">
    <location>
        <begin position="54"/>
        <end position="102"/>
    </location>
</feature>
<proteinExistence type="predicted"/>
<reference evidence="2" key="1">
    <citation type="submission" date="2009-05" db="EMBL/GenBank/DDBJ databases">
        <authorList>
            <person name="Harkins D.M."/>
            <person name="DeShazer D."/>
            <person name="Woods D.E."/>
            <person name="Brinkac L.M."/>
            <person name="Brown K.A."/>
            <person name="Hung G.C."/>
            <person name="Tuanyok A."/>
            <person name="Zhang B."/>
            <person name="Nierman W.C."/>
        </authorList>
    </citation>
    <scope>NUCLEOTIDE SEQUENCE [LARGE SCALE GENOMIC DNA]</scope>
    <source>
        <strain evidence="2">1710a</strain>
    </source>
</reference>
<dbReference type="RefSeq" id="WP_004521581.1">
    <property type="nucleotide sequence ID" value="NZ_CM000832.1"/>
</dbReference>
<dbReference type="EMBL" id="CM000832">
    <property type="protein sequence ID" value="EET07238.1"/>
    <property type="molecule type" value="Genomic_DNA"/>
</dbReference>
<organism evidence="2">
    <name type="scientific">Burkholderia pseudomallei 1710a</name>
    <dbReference type="NCBI Taxonomy" id="320371"/>
    <lineage>
        <taxon>Bacteria</taxon>
        <taxon>Pseudomonadati</taxon>
        <taxon>Pseudomonadota</taxon>
        <taxon>Betaproteobacteria</taxon>
        <taxon>Burkholderiales</taxon>
        <taxon>Burkholderiaceae</taxon>
        <taxon>Burkholderia</taxon>
        <taxon>pseudomallei group</taxon>
    </lineage>
</organism>
<dbReference type="HOGENOM" id="CLU_2272141_0_0_4"/>
<evidence type="ECO:0000313" key="2">
    <source>
        <dbReference type="EMBL" id="EET07238.1"/>
    </source>
</evidence>
<accession>A0A0E1W273</accession>
<sequence length="102" mass="11361">MCRSARGAPSFVLCSANDSRRPSGRPLKIRHRTDIFLNSNECGRRMRQIGCEAAGPPRATTWPRPEAAGHALARRHRRRWPRTPIATAAKIRPARHGGQCGQ</sequence>